<proteinExistence type="predicted"/>
<reference evidence="1" key="1">
    <citation type="submission" date="2018-06" db="EMBL/GenBank/DDBJ databases">
        <authorList>
            <person name="Zhirakovskaya E."/>
        </authorList>
    </citation>
    <scope>NUCLEOTIDE SEQUENCE</scope>
</reference>
<dbReference type="EMBL" id="UOGA01000165">
    <property type="protein sequence ID" value="VAX19862.1"/>
    <property type="molecule type" value="Genomic_DNA"/>
</dbReference>
<gene>
    <name evidence="1" type="ORF">MNBD_NITROSPINAE04-1068</name>
</gene>
<protein>
    <recommendedName>
        <fullName evidence="2">Class I SAM-dependent methyltransferase</fullName>
    </recommendedName>
</protein>
<evidence type="ECO:0000313" key="1">
    <source>
        <dbReference type="EMBL" id="VAX19862.1"/>
    </source>
</evidence>
<sequence length="348" mass="39217">MSSLVPGSVAVVIGDGKEAPKWLSTADGVTMFQICESLEAVDGAQIIDIPSGGDFEKNVLHPMLRSLFGKVIGKVDNHFQIDLVVVTGPGQHDRLIKYLSRYIHPGGFIYSRCPLKGFGEPQKTDDWFWYRPEKNPEEVSFAKMSHKERRWIYDRVKELPRGAVYLEIGSYKGGSAVIAAIANPDIDIYCVDPWEDYKDRDNTAIMADFSVFRRHTQFFHNVTPVRININNVSEAPTLIAEKAGCKLEDLSIAMLFIDGDHSLNGVTQDLKAYLPYTKGLVSGHDYGHILSVRKGVDIFFTKNIFKKALMTISPTRLWGTRAQFFFRPACIELFGTNNSIWQYNGKCH</sequence>
<dbReference type="InterPro" id="IPR029063">
    <property type="entry name" value="SAM-dependent_MTases_sf"/>
</dbReference>
<dbReference type="Pfam" id="PF13578">
    <property type="entry name" value="Methyltransf_24"/>
    <property type="match status" value="1"/>
</dbReference>
<organism evidence="1">
    <name type="scientific">hydrothermal vent metagenome</name>
    <dbReference type="NCBI Taxonomy" id="652676"/>
    <lineage>
        <taxon>unclassified sequences</taxon>
        <taxon>metagenomes</taxon>
        <taxon>ecological metagenomes</taxon>
    </lineage>
</organism>
<dbReference type="AlphaFoldDB" id="A0A3B1BVU1"/>
<dbReference type="SUPFAM" id="SSF53335">
    <property type="entry name" value="S-adenosyl-L-methionine-dependent methyltransferases"/>
    <property type="match status" value="1"/>
</dbReference>
<accession>A0A3B1BVU1</accession>
<name>A0A3B1BVU1_9ZZZZ</name>
<evidence type="ECO:0008006" key="2">
    <source>
        <dbReference type="Google" id="ProtNLM"/>
    </source>
</evidence>
<dbReference type="Gene3D" id="3.40.50.150">
    <property type="entry name" value="Vaccinia Virus protein VP39"/>
    <property type="match status" value="1"/>
</dbReference>